<sequence>MIPVPRSEEDLEGSHQFLFPPPSDAVPAEKSDDDEESEDDDEDGDSDSDDDDDDNSSSDDEDNSEKNEVSSSIRPKKRQKTKKADNNNKFAFQQIRMFKREYKKAWLAVLRLPLPVTLLKKALNFLPQNVLNYVAQPLRFADFFMEAYSDNNNSGGIIGVLALEGLFLLITKYGLEYSNFYTQLYKLVSAKVMYAKYRARFFSLMTKCLVLNTMLPAHLVAAFIKRLCRCTLSGPPSGALFVLALVSNLLKKHPECSCLVQRKAGITEMEDCFLADEDDPVECRALQSSLWELAVFERHYYSAVSTLAKSIGRAEEDKAPLYNVEEFAAHTYGSLFDQEKKKKNKTALTFKKPTSLFTEDDVFSGCIQIGDH</sequence>
<gene>
    <name evidence="4" type="ORF">FRACYDRAFT_197114</name>
</gene>
<dbReference type="OrthoDB" id="42075at2759"/>
<evidence type="ECO:0000313" key="4">
    <source>
        <dbReference type="EMBL" id="OEU07822.1"/>
    </source>
</evidence>
<dbReference type="GO" id="GO:0042254">
    <property type="term" value="P:ribosome biogenesis"/>
    <property type="evidence" value="ECO:0007669"/>
    <property type="project" value="InterPro"/>
</dbReference>
<evidence type="ECO:0000256" key="2">
    <source>
        <dbReference type="SAM" id="MobiDB-lite"/>
    </source>
</evidence>
<name>A0A1E7EPB4_9STRA</name>
<reference evidence="4 5" key="1">
    <citation type="submission" date="2016-09" db="EMBL/GenBank/DDBJ databases">
        <title>Extensive genetic diversity and differential bi-allelic expression allows diatom success in the polar Southern Ocean.</title>
        <authorList>
            <consortium name="DOE Joint Genome Institute"/>
            <person name="Mock T."/>
            <person name="Otillar R.P."/>
            <person name="Strauss J."/>
            <person name="Dupont C."/>
            <person name="Frickenhaus S."/>
            <person name="Maumus F."/>
            <person name="Mcmullan M."/>
            <person name="Sanges R."/>
            <person name="Schmutz J."/>
            <person name="Toseland A."/>
            <person name="Valas R."/>
            <person name="Veluchamy A."/>
            <person name="Ward B.J."/>
            <person name="Allen A."/>
            <person name="Barry K."/>
            <person name="Falciatore A."/>
            <person name="Ferrante M."/>
            <person name="Fortunato A.E."/>
            <person name="Gloeckner G."/>
            <person name="Gruber A."/>
            <person name="Hipkin R."/>
            <person name="Janech M."/>
            <person name="Kroth P."/>
            <person name="Leese F."/>
            <person name="Lindquist E."/>
            <person name="Lyon B.R."/>
            <person name="Martin J."/>
            <person name="Mayer C."/>
            <person name="Parker M."/>
            <person name="Quesneville H."/>
            <person name="Raymond J."/>
            <person name="Uhlig C."/>
            <person name="Valentin K.U."/>
            <person name="Worden A.Z."/>
            <person name="Armbrust E.V."/>
            <person name="Bowler C."/>
            <person name="Green B."/>
            <person name="Moulton V."/>
            <person name="Van Oosterhout C."/>
            <person name="Grigoriev I."/>
        </authorList>
    </citation>
    <scope>NUCLEOTIDE SEQUENCE [LARGE SCALE GENOMIC DNA]</scope>
    <source>
        <strain evidence="4 5">CCMP1102</strain>
    </source>
</reference>
<dbReference type="PANTHER" id="PTHR12455:SF0">
    <property type="entry name" value="NUCLEOLAR COMPLEX PROTEIN 4 HOMOLOG"/>
    <property type="match status" value="1"/>
</dbReference>
<dbReference type="GO" id="GO:0030692">
    <property type="term" value="C:Noc4p-Nop14p complex"/>
    <property type="evidence" value="ECO:0007669"/>
    <property type="project" value="TreeGrafter"/>
</dbReference>
<dbReference type="InParanoid" id="A0A1E7EPB4"/>
<organism evidence="4 5">
    <name type="scientific">Fragilariopsis cylindrus CCMP1102</name>
    <dbReference type="NCBI Taxonomy" id="635003"/>
    <lineage>
        <taxon>Eukaryota</taxon>
        <taxon>Sar</taxon>
        <taxon>Stramenopiles</taxon>
        <taxon>Ochrophyta</taxon>
        <taxon>Bacillariophyta</taxon>
        <taxon>Bacillariophyceae</taxon>
        <taxon>Bacillariophycidae</taxon>
        <taxon>Bacillariales</taxon>
        <taxon>Bacillariaceae</taxon>
        <taxon>Fragilariopsis</taxon>
    </lineage>
</organism>
<evidence type="ECO:0000313" key="5">
    <source>
        <dbReference type="Proteomes" id="UP000095751"/>
    </source>
</evidence>
<dbReference type="EMBL" id="KV784383">
    <property type="protein sequence ID" value="OEU07822.1"/>
    <property type="molecule type" value="Genomic_DNA"/>
</dbReference>
<feature type="domain" description="CCAAT-binding factor" evidence="3">
    <location>
        <begin position="160"/>
        <end position="308"/>
    </location>
</feature>
<keyword evidence="5" id="KW-1185">Reference proteome</keyword>
<dbReference type="Proteomes" id="UP000095751">
    <property type="component" value="Unassembled WGS sequence"/>
</dbReference>
<dbReference type="KEGG" id="fcy:FRACYDRAFT_197114"/>
<feature type="region of interest" description="Disordered" evidence="2">
    <location>
        <begin position="1"/>
        <end position="85"/>
    </location>
</feature>
<accession>A0A1E7EPB4</accession>
<feature type="compositionally biased region" description="Acidic residues" evidence="2">
    <location>
        <begin position="31"/>
        <end position="63"/>
    </location>
</feature>
<dbReference type="Pfam" id="PF03914">
    <property type="entry name" value="CBF"/>
    <property type="match status" value="1"/>
</dbReference>
<proteinExistence type="inferred from homology"/>
<protein>
    <submittedName>
        <fullName evidence="4">CBF-domain-containing protein</fullName>
    </submittedName>
</protein>
<dbReference type="AlphaFoldDB" id="A0A1E7EPB4"/>
<comment type="similarity">
    <text evidence="1">Belongs to the CBF/MAK21 family.</text>
</comment>
<dbReference type="InterPro" id="IPR005612">
    <property type="entry name" value="CCAAT-binding_factor"/>
</dbReference>
<dbReference type="InterPro" id="IPR027193">
    <property type="entry name" value="Noc4"/>
</dbReference>
<dbReference type="GO" id="GO:0032040">
    <property type="term" value="C:small-subunit processome"/>
    <property type="evidence" value="ECO:0007669"/>
    <property type="project" value="TreeGrafter"/>
</dbReference>
<evidence type="ECO:0000256" key="1">
    <source>
        <dbReference type="ARBA" id="ARBA00007797"/>
    </source>
</evidence>
<evidence type="ECO:0000259" key="3">
    <source>
        <dbReference type="Pfam" id="PF03914"/>
    </source>
</evidence>
<dbReference type="PANTHER" id="PTHR12455">
    <property type="entry name" value="NUCLEOLAR COMPLEX PROTEIN 4"/>
    <property type="match status" value="1"/>
</dbReference>